<evidence type="ECO:0008006" key="5">
    <source>
        <dbReference type="Google" id="ProtNLM"/>
    </source>
</evidence>
<evidence type="ECO:0000313" key="3">
    <source>
        <dbReference type="EMBL" id="EKG11393.1"/>
    </source>
</evidence>
<accession>K2RA94</accession>
<protein>
    <recommendedName>
        <fullName evidence="5">Secreted protein</fullName>
    </recommendedName>
</protein>
<reference evidence="3 4" key="1">
    <citation type="journal article" date="2012" name="BMC Genomics">
        <title>Tools to kill: Genome of one of the most destructive plant pathogenic fungi Macrophomina phaseolina.</title>
        <authorList>
            <person name="Islam M.S."/>
            <person name="Haque M.S."/>
            <person name="Islam M.M."/>
            <person name="Emdad E.M."/>
            <person name="Halim A."/>
            <person name="Hossen Q.M.M."/>
            <person name="Hossain M.Z."/>
            <person name="Ahmed B."/>
            <person name="Rahim S."/>
            <person name="Rahman M.S."/>
            <person name="Alam M.M."/>
            <person name="Hou S."/>
            <person name="Wan X."/>
            <person name="Saito J.A."/>
            <person name="Alam M."/>
        </authorList>
    </citation>
    <scope>NUCLEOTIDE SEQUENCE [LARGE SCALE GENOMIC DNA]</scope>
    <source>
        <strain evidence="3 4">MS6</strain>
    </source>
</reference>
<gene>
    <name evidence="3" type="ORF">MPH_11500</name>
</gene>
<feature type="chain" id="PRO_5003867433" description="Secreted protein" evidence="2">
    <location>
        <begin position="18"/>
        <end position="149"/>
    </location>
</feature>
<evidence type="ECO:0000256" key="1">
    <source>
        <dbReference type="SAM" id="Phobius"/>
    </source>
</evidence>
<dbReference type="EMBL" id="AHHD01000483">
    <property type="protein sequence ID" value="EKG11393.1"/>
    <property type="molecule type" value="Genomic_DNA"/>
</dbReference>
<keyword evidence="2" id="KW-0732">Signal</keyword>
<keyword evidence="1" id="KW-0812">Transmembrane</keyword>
<keyword evidence="1" id="KW-1133">Transmembrane helix</keyword>
<evidence type="ECO:0000313" key="4">
    <source>
        <dbReference type="Proteomes" id="UP000007129"/>
    </source>
</evidence>
<proteinExistence type="predicted"/>
<dbReference type="HOGENOM" id="CLU_1750047_0_0_1"/>
<name>K2RA94_MACPH</name>
<feature type="signal peptide" evidence="2">
    <location>
        <begin position="1"/>
        <end position="17"/>
    </location>
</feature>
<sequence length="149" mass="17096">MLVWLLSLCLLPARVSIFLNADPLISRHSGVDFKLKWLFVHRPGGLEIGLVIFFFLLHLSTHALVCILLRQYFPCGYEFLQQQHGGENITLLSPTTHRPHVLDTRIPIFHQLENARCSCILIYLEERVEGFCYYSIVGGLQGFEKSINI</sequence>
<dbReference type="InParanoid" id="K2RA94"/>
<feature type="transmembrane region" description="Helical" evidence="1">
    <location>
        <begin position="45"/>
        <end position="69"/>
    </location>
</feature>
<keyword evidence="1" id="KW-0472">Membrane</keyword>
<dbReference type="AlphaFoldDB" id="K2RA94"/>
<dbReference type="Proteomes" id="UP000007129">
    <property type="component" value="Unassembled WGS sequence"/>
</dbReference>
<organism evidence="3 4">
    <name type="scientific">Macrophomina phaseolina (strain MS6)</name>
    <name type="common">Charcoal rot fungus</name>
    <dbReference type="NCBI Taxonomy" id="1126212"/>
    <lineage>
        <taxon>Eukaryota</taxon>
        <taxon>Fungi</taxon>
        <taxon>Dikarya</taxon>
        <taxon>Ascomycota</taxon>
        <taxon>Pezizomycotina</taxon>
        <taxon>Dothideomycetes</taxon>
        <taxon>Dothideomycetes incertae sedis</taxon>
        <taxon>Botryosphaeriales</taxon>
        <taxon>Botryosphaeriaceae</taxon>
        <taxon>Macrophomina</taxon>
    </lineage>
</organism>
<evidence type="ECO:0000256" key="2">
    <source>
        <dbReference type="SAM" id="SignalP"/>
    </source>
</evidence>
<comment type="caution">
    <text evidence="3">The sequence shown here is derived from an EMBL/GenBank/DDBJ whole genome shotgun (WGS) entry which is preliminary data.</text>
</comment>
<dbReference type="VEuPathDB" id="FungiDB:MPH_11500"/>